<dbReference type="AlphaFoldDB" id="A0A371HNK5"/>
<gene>
    <name evidence="1" type="ORF">CR513_12022</name>
</gene>
<reference evidence="1" key="1">
    <citation type="submission" date="2018-05" db="EMBL/GenBank/DDBJ databases">
        <title>Draft genome of Mucuna pruriens seed.</title>
        <authorList>
            <person name="Nnadi N.E."/>
            <person name="Vos R."/>
            <person name="Hasami M.H."/>
            <person name="Devisetty U.K."/>
            <person name="Aguiy J.C."/>
        </authorList>
    </citation>
    <scope>NUCLEOTIDE SEQUENCE [LARGE SCALE GENOMIC DNA]</scope>
    <source>
        <strain evidence="1">JCA_2017</strain>
    </source>
</reference>
<dbReference type="Proteomes" id="UP000257109">
    <property type="component" value="Unassembled WGS sequence"/>
</dbReference>
<feature type="non-terminal residue" evidence="1">
    <location>
        <position position="1"/>
    </location>
</feature>
<accession>A0A371HNK5</accession>
<comment type="caution">
    <text evidence="1">The sequence shown here is derived from an EMBL/GenBank/DDBJ whole genome shotgun (WGS) entry which is preliminary data.</text>
</comment>
<protein>
    <submittedName>
        <fullName evidence="1">Uncharacterized protein</fullName>
    </submittedName>
</protein>
<sequence length="172" mass="20048">MTWIGHSNSKYLSKEKICGVMMMATLQLEHDIATFKQDSHSISNLYSHFMNLNVSSPISSIKTLYHHWMHVSMICYVKKNTFLCNPLLKSKNHLLFQWHMTLCFKLSKKKFYNYYKKDRHIIKECPTRPVRRIATAFTTSIDFSIPSSFSNPVPIQQNAPTTVPTLTLKMVQ</sequence>
<proteinExistence type="predicted"/>
<evidence type="ECO:0000313" key="1">
    <source>
        <dbReference type="EMBL" id="RDY04302.1"/>
    </source>
</evidence>
<keyword evidence="2" id="KW-1185">Reference proteome</keyword>
<name>A0A371HNK5_MUCPR</name>
<dbReference type="OrthoDB" id="1436137at2759"/>
<organism evidence="1 2">
    <name type="scientific">Mucuna pruriens</name>
    <name type="common">Velvet bean</name>
    <name type="synonym">Dolichos pruriens</name>
    <dbReference type="NCBI Taxonomy" id="157652"/>
    <lineage>
        <taxon>Eukaryota</taxon>
        <taxon>Viridiplantae</taxon>
        <taxon>Streptophyta</taxon>
        <taxon>Embryophyta</taxon>
        <taxon>Tracheophyta</taxon>
        <taxon>Spermatophyta</taxon>
        <taxon>Magnoliopsida</taxon>
        <taxon>eudicotyledons</taxon>
        <taxon>Gunneridae</taxon>
        <taxon>Pentapetalae</taxon>
        <taxon>rosids</taxon>
        <taxon>fabids</taxon>
        <taxon>Fabales</taxon>
        <taxon>Fabaceae</taxon>
        <taxon>Papilionoideae</taxon>
        <taxon>50 kb inversion clade</taxon>
        <taxon>NPAAA clade</taxon>
        <taxon>indigoferoid/millettioid clade</taxon>
        <taxon>Phaseoleae</taxon>
        <taxon>Mucuna</taxon>
    </lineage>
</organism>
<dbReference type="EMBL" id="QJKJ01002106">
    <property type="protein sequence ID" value="RDY04302.1"/>
    <property type="molecule type" value="Genomic_DNA"/>
</dbReference>
<evidence type="ECO:0000313" key="2">
    <source>
        <dbReference type="Proteomes" id="UP000257109"/>
    </source>
</evidence>